<dbReference type="Gene3D" id="3.40.50.300">
    <property type="entry name" value="P-loop containing nucleotide triphosphate hydrolases"/>
    <property type="match status" value="1"/>
</dbReference>
<evidence type="ECO:0000256" key="1">
    <source>
        <dbReference type="ARBA" id="ARBA00022801"/>
    </source>
</evidence>
<dbReference type="Pfam" id="PF08455">
    <property type="entry name" value="SNF2_assoc"/>
    <property type="match status" value="1"/>
</dbReference>
<dbReference type="PANTHER" id="PTHR10799">
    <property type="entry name" value="SNF2/RAD54 HELICASE FAMILY"/>
    <property type="match status" value="1"/>
</dbReference>
<reference evidence="4 5" key="1">
    <citation type="submission" date="2016-10" db="EMBL/GenBank/DDBJ databases">
        <authorList>
            <person name="de Groot N.N."/>
        </authorList>
    </citation>
    <scope>NUCLEOTIDE SEQUENCE [LARGE SCALE GENOMIC DNA]</scope>
    <source>
        <strain evidence="4 5">DSM 26130</strain>
    </source>
</reference>
<accession>A0A1I2EL21</accession>
<dbReference type="SUPFAM" id="SSF52540">
    <property type="entry name" value="P-loop containing nucleoside triphosphate hydrolases"/>
    <property type="match status" value="2"/>
</dbReference>
<dbReference type="SMART" id="SM00490">
    <property type="entry name" value="HELICc"/>
    <property type="match status" value="1"/>
</dbReference>
<protein>
    <submittedName>
        <fullName evidence="4">Superfamily II DNA or RNA helicase, SNF2 family</fullName>
    </submittedName>
</protein>
<dbReference type="InterPro" id="IPR038718">
    <property type="entry name" value="SNF2-like_sf"/>
</dbReference>
<dbReference type="PROSITE" id="PS51192">
    <property type="entry name" value="HELICASE_ATP_BIND_1"/>
    <property type="match status" value="1"/>
</dbReference>
<dbReference type="SMART" id="SM00487">
    <property type="entry name" value="DEXDc"/>
    <property type="match status" value="1"/>
</dbReference>
<dbReference type="Pfam" id="PF00271">
    <property type="entry name" value="Helicase_C"/>
    <property type="match status" value="1"/>
</dbReference>
<dbReference type="InterPro" id="IPR049730">
    <property type="entry name" value="SNF2/RAD54-like_C"/>
</dbReference>
<keyword evidence="4" id="KW-0347">Helicase</keyword>
<name>A0A1I2EL21_9BACT</name>
<dbReference type="GO" id="GO:0005524">
    <property type="term" value="F:ATP binding"/>
    <property type="evidence" value="ECO:0007669"/>
    <property type="project" value="InterPro"/>
</dbReference>
<dbReference type="EMBL" id="FOLQ01000022">
    <property type="protein sequence ID" value="SFE93413.1"/>
    <property type="molecule type" value="Genomic_DNA"/>
</dbReference>
<dbReference type="GO" id="GO:0004386">
    <property type="term" value="F:helicase activity"/>
    <property type="evidence" value="ECO:0007669"/>
    <property type="project" value="UniProtKB-KW"/>
</dbReference>
<organism evidence="4 5">
    <name type="scientific">Spirosoma endophyticum</name>
    <dbReference type="NCBI Taxonomy" id="662367"/>
    <lineage>
        <taxon>Bacteria</taxon>
        <taxon>Pseudomonadati</taxon>
        <taxon>Bacteroidota</taxon>
        <taxon>Cytophagia</taxon>
        <taxon>Cytophagales</taxon>
        <taxon>Cytophagaceae</taxon>
        <taxon>Spirosoma</taxon>
    </lineage>
</organism>
<feature type="domain" description="Helicase C-terminal" evidence="3">
    <location>
        <begin position="963"/>
        <end position="1114"/>
    </location>
</feature>
<evidence type="ECO:0000259" key="2">
    <source>
        <dbReference type="PROSITE" id="PS51192"/>
    </source>
</evidence>
<dbReference type="InterPro" id="IPR013663">
    <property type="entry name" value="Helicase_SWF/SNF/SWI_bac"/>
</dbReference>
<evidence type="ECO:0000313" key="5">
    <source>
        <dbReference type="Proteomes" id="UP000198598"/>
    </source>
</evidence>
<dbReference type="GO" id="GO:0016787">
    <property type="term" value="F:hydrolase activity"/>
    <property type="evidence" value="ECO:0007669"/>
    <property type="project" value="UniProtKB-KW"/>
</dbReference>
<feature type="domain" description="Helicase ATP-binding" evidence="2">
    <location>
        <begin position="681"/>
        <end position="840"/>
    </location>
</feature>
<keyword evidence="5" id="KW-1185">Reference proteome</keyword>
<evidence type="ECO:0000259" key="3">
    <source>
        <dbReference type="PROSITE" id="PS51194"/>
    </source>
</evidence>
<dbReference type="InterPro" id="IPR027417">
    <property type="entry name" value="P-loop_NTPase"/>
</dbReference>
<dbReference type="CDD" id="cd18793">
    <property type="entry name" value="SF2_C_SNF"/>
    <property type="match status" value="1"/>
</dbReference>
<keyword evidence="4" id="KW-0547">Nucleotide-binding</keyword>
<dbReference type="STRING" id="662367.SAMN05216167_12261"/>
<proteinExistence type="predicted"/>
<dbReference type="InterPro" id="IPR000330">
    <property type="entry name" value="SNF2_N"/>
</dbReference>
<dbReference type="RefSeq" id="WP_093833331.1">
    <property type="nucleotide sequence ID" value="NZ_FOLQ01000022.1"/>
</dbReference>
<dbReference type="InterPro" id="IPR014001">
    <property type="entry name" value="Helicase_ATP-bd"/>
</dbReference>
<keyword evidence="4" id="KW-0067">ATP-binding</keyword>
<dbReference type="InterPro" id="IPR001650">
    <property type="entry name" value="Helicase_C-like"/>
</dbReference>
<sequence>MPAPISNNDALDAHHDYLLEVITIPTLTDSLLAKHSSGSVSSMAGYVDIHPQVIDVNKGAFTSASRVAYFPTVIVTQTEQSVLVSCACAVDKDGLCEHQVDVLSSIVRRKELRIFFDQALRYEAIKQVARDYGLENEPSLDTFFQVEYANKSFTIRPRQPELIPITQAGNDYLQAQLLPKFERSISPVDEPVPSQKRIVVFTKHRYYDHFCLELFEAGTTREGKIKNPITSVQPLDLISKLDNLSELKFYSAVAKFQNHHRTKKEDADLEGLRLVADNPKKLSVFYHSSSVSENNTASSLVPVKLEILKSSIQLTVRQVDPFYEVWGSLTIDGTSYELHKLTLKYDYFILLNDTLYLIGNPDNLRVIQYFNKKNNKILVHQSKYEAFQETVLAKLENQISIEYTYLRSATTAQLAEGGFTQEQQRIIYLSDSENYVWITPVMKYGLAEVPVLSKQQIHAIDSKGKPFLVERDEAAEIQFTMAVINQHPDFQEQLGQNQFYLHKKYILDEDWFLAAFDAWASQGIRILGFNTLKNNKLNPNKAKVSVVVSSGLNWFETTLGLTYGKQKVSLKHLHKAIKNKRKYVTLDDGTMGVLPTEWLDRFSAYFQAGDVVDEHIRTPKVNFSSIRELYKAEELQNDVKDQLALFTKTFANFQSIKPVAVLSDLHATLRDYQKEGLNWLNFLDEFGFGGCLADDMGLGKTLQILAFMLLQRTKRGPNTNLVVVPTSLLFNWQAEVEKFAPSLKIHTFYGANRALKKKEFDQFDIILTSYGTLLSDIRFLKEYSFNYIVLDESQAIKNPESQRYQAVRLLQSRNKLVLTGTPIENHTFDLYGQLSFACPGLLGSYNHFKAHYSTPIDKFGDQKRARELQAKISPFILRRTKAQVATELPDKTEMILHCEMGLEQRRVYNAYEQEFRNFLLTTKEGDIPRERLHVLQGLTKLRQICNSPVLLNDEEFYGDSSAKIDMLVEQIENKSQQHKILVFSQFVTMLDLIKKELIDRQIGFEYLTGQTSNRADSVNRFQNDDTVRVFLISLKAGGTGLNLTQADYVYMVDPWWNPAVENQAIDRSYRIGQKKNVVAVRLICPDTIEEKILELQASKRELADNLIKTDTSILKSLSKSDLLSLLH</sequence>
<dbReference type="Proteomes" id="UP000198598">
    <property type="component" value="Unassembled WGS sequence"/>
</dbReference>
<dbReference type="OrthoDB" id="9760715at2"/>
<keyword evidence="1" id="KW-0378">Hydrolase</keyword>
<dbReference type="AlphaFoldDB" id="A0A1I2EL21"/>
<dbReference type="Pfam" id="PF00176">
    <property type="entry name" value="SNF2-rel_dom"/>
    <property type="match status" value="1"/>
</dbReference>
<dbReference type="Gene3D" id="3.40.50.10810">
    <property type="entry name" value="Tandem AAA-ATPase domain"/>
    <property type="match status" value="1"/>
</dbReference>
<gene>
    <name evidence="4" type="ORF">SAMN05216167_12261</name>
</gene>
<evidence type="ECO:0000313" key="4">
    <source>
        <dbReference type="EMBL" id="SFE93413.1"/>
    </source>
</evidence>
<dbReference type="CDD" id="cd18012">
    <property type="entry name" value="DEXQc_arch_SWI2_SNF2"/>
    <property type="match status" value="1"/>
</dbReference>
<dbReference type="PROSITE" id="PS51194">
    <property type="entry name" value="HELICASE_CTER"/>
    <property type="match status" value="1"/>
</dbReference>